<keyword evidence="3" id="KW-1185">Reference proteome</keyword>
<dbReference type="InterPro" id="IPR036397">
    <property type="entry name" value="RNaseH_sf"/>
</dbReference>
<dbReference type="Proteomes" id="UP001165121">
    <property type="component" value="Unassembled WGS sequence"/>
</dbReference>
<organism evidence="2 3">
    <name type="scientific">Phytophthora fragariaefolia</name>
    <dbReference type="NCBI Taxonomy" id="1490495"/>
    <lineage>
        <taxon>Eukaryota</taxon>
        <taxon>Sar</taxon>
        <taxon>Stramenopiles</taxon>
        <taxon>Oomycota</taxon>
        <taxon>Peronosporomycetes</taxon>
        <taxon>Peronosporales</taxon>
        <taxon>Peronosporaceae</taxon>
        <taxon>Phytophthora</taxon>
    </lineage>
</organism>
<dbReference type="Pfam" id="PF00385">
    <property type="entry name" value="Chromo"/>
    <property type="match status" value="1"/>
</dbReference>
<dbReference type="InterPro" id="IPR023780">
    <property type="entry name" value="Chromo_domain"/>
</dbReference>
<dbReference type="CDD" id="cd00024">
    <property type="entry name" value="CD_CSD"/>
    <property type="match status" value="1"/>
</dbReference>
<accession>A0A9W7D5Q0</accession>
<dbReference type="AlphaFoldDB" id="A0A9W7D5Q0"/>
<reference evidence="2" key="1">
    <citation type="submission" date="2023-04" db="EMBL/GenBank/DDBJ databases">
        <title>Phytophthora fragariaefolia NBRC 109709.</title>
        <authorList>
            <person name="Ichikawa N."/>
            <person name="Sato H."/>
            <person name="Tonouchi N."/>
        </authorList>
    </citation>
    <scope>NUCLEOTIDE SEQUENCE</scope>
    <source>
        <strain evidence="2">NBRC 109709</strain>
    </source>
</reference>
<dbReference type="PANTHER" id="PTHR35046">
    <property type="entry name" value="ZINC KNUCKLE (CCHC-TYPE) FAMILY PROTEIN"/>
    <property type="match status" value="1"/>
</dbReference>
<protein>
    <submittedName>
        <fullName evidence="2">Unnamed protein product</fullName>
    </submittedName>
</protein>
<evidence type="ECO:0000259" key="1">
    <source>
        <dbReference type="PROSITE" id="PS50013"/>
    </source>
</evidence>
<dbReference type="InterPro" id="IPR000953">
    <property type="entry name" value="Chromo/chromo_shadow_dom"/>
</dbReference>
<sequence length="163" mass="18186">MDYVVSLPVSTNGNNATRVIVDRLTKRAKFIAIKATNATTDIADVFMKNYVKDHGLPKTIRPLNIERVEVASSVPYITAETVSQGPKAKAASDMVVLADGTEGQLVEAVIGHRKYKGKPQYEIWWLGESKAEATWEPVENLNQIPGLNDLYWELKKQPKLFSK</sequence>
<evidence type="ECO:0000313" key="2">
    <source>
        <dbReference type="EMBL" id="GMF52826.1"/>
    </source>
</evidence>
<dbReference type="SMART" id="SM00298">
    <property type="entry name" value="CHROMO"/>
    <property type="match status" value="1"/>
</dbReference>
<dbReference type="InterPro" id="IPR016197">
    <property type="entry name" value="Chromo-like_dom_sf"/>
</dbReference>
<dbReference type="SUPFAM" id="SSF54160">
    <property type="entry name" value="Chromo domain-like"/>
    <property type="match status" value="1"/>
</dbReference>
<comment type="caution">
    <text evidence="2">The sequence shown here is derived from an EMBL/GenBank/DDBJ whole genome shotgun (WGS) entry which is preliminary data.</text>
</comment>
<dbReference type="EMBL" id="BSXT01003151">
    <property type="protein sequence ID" value="GMF52826.1"/>
    <property type="molecule type" value="Genomic_DNA"/>
</dbReference>
<dbReference type="GO" id="GO:0003676">
    <property type="term" value="F:nucleic acid binding"/>
    <property type="evidence" value="ECO:0007669"/>
    <property type="project" value="InterPro"/>
</dbReference>
<dbReference type="PROSITE" id="PS50013">
    <property type="entry name" value="CHROMO_2"/>
    <property type="match status" value="1"/>
</dbReference>
<proteinExistence type="predicted"/>
<evidence type="ECO:0000313" key="3">
    <source>
        <dbReference type="Proteomes" id="UP001165121"/>
    </source>
</evidence>
<dbReference type="PANTHER" id="PTHR35046:SF26">
    <property type="entry name" value="RNA-DIRECTED DNA POLYMERASE"/>
    <property type="match status" value="1"/>
</dbReference>
<feature type="domain" description="Chromo" evidence="1">
    <location>
        <begin position="104"/>
        <end position="163"/>
    </location>
</feature>
<dbReference type="OrthoDB" id="123497at2759"/>
<name>A0A9W7D5Q0_9STRA</name>
<dbReference type="Gene3D" id="2.40.50.40">
    <property type="match status" value="1"/>
</dbReference>
<gene>
    <name evidence="2" type="ORF">Pfra01_002170800</name>
</gene>
<dbReference type="Gene3D" id="3.30.420.10">
    <property type="entry name" value="Ribonuclease H-like superfamily/Ribonuclease H"/>
    <property type="match status" value="1"/>
</dbReference>